<dbReference type="InterPro" id="IPR057567">
    <property type="entry name" value="TPR_TTI1_C"/>
</dbReference>
<dbReference type="Pfam" id="PF21547">
    <property type="entry name" value="TTI1"/>
    <property type="match status" value="1"/>
</dbReference>
<proteinExistence type="predicted"/>
<dbReference type="PANTHER" id="PTHR18460:SF3">
    <property type="entry name" value="TELO2-INTERACTING PROTEIN 1 HOMOLOG"/>
    <property type="match status" value="1"/>
</dbReference>
<dbReference type="Pfam" id="PF24181">
    <property type="entry name" value="TPR_TTI1_C"/>
    <property type="match status" value="1"/>
</dbReference>
<dbReference type="EMBL" id="GEDC01012024">
    <property type="protein sequence ID" value="JAS25274.1"/>
    <property type="molecule type" value="Transcribed_RNA"/>
</dbReference>
<dbReference type="PANTHER" id="PTHR18460">
    <property type="entry name" value="TEL2 INTERACTING PROTEIN 1 TTI1 FAMILY MEMBER"/>
    <property type="match status" value="1"/>
</dbReference>
<dbReference type="AlphaFoldDB" id="A0A1B6DHX6"/>
<dbReference type="Pfam" id="PF24173">
    <property type="entry name" value="TPR_TTI1_N"/>
    <property type="match status" value="1"/>
</dbReference>
<dbReference type="InterPro" id="IPR016024">
    <property type="entry name" value="ARM-type_fold"/>
</dbReference>
<name>A0A1B6DHX6_9HEMI</name>
<reference evidence="3" key="1">
    <citation type="submission" date="2015-12" db="EMBL/GenBank/DDBJ databases">
        <title>De novo transcriptome assembly of four potential Pierce s Disease insect vectors from Arizona vineyards.</title>
        <authorList>
            <person name="Tassone E.E."/>
        </authorList>
    </citation>
    <scope>NUCLEOTIDE SEQUENCE</scope>
</reference>
<dbReference type="SUPFAM" id="SSF48371">
    <property type="entry name" value="ARM repeat"/>
    <property type="match status" value="1"/>
</dbReference>
<feature type="domain" description="TTI1 N-terminal TPR" evidence="1">
    <location>
        <begin position="6"/>
        <end position="357"/>
    </location>
</feature>
<accession>A0A1B6DHX6</accession>
<organism evidence="3">
    <name type="scientific">Clastoptera arizonana</name>
    <name type="common">Arizona spittle bug</name>
    <dbReference type="NCBI Taxonomy" id="38151"/>
    <lineage>
        <taxon>Eukaryota</taxon>
        <taxon>Metazoa</taxon>
        <taxon>Ecdysozoa</taxon>
        <taxon>Arthropoda</taxon>
        <taxon>Hexapoda</taxon>
        <taxon>Insecta</taxon>
        <taxon>Pterygota</taxon>
        <taxon>Neoptera</taxon>
        <taxon>Paraneoptera</taxon>
        <taxon>Hemiptera</taxon>
        <taxon>Auchenorrhyncha</taxon>
        <taxon>Cercopoidea</taxon>
        <taxon>Clastopteridae</taxon>
        <taxon>Clastoptera</taxon>
    </lineage>
</organism>
<sequence>MSSSSFELLKPICENVMLSANKNNVEHLNKFLSEVPDTILQQYQNAIIFPIEFQLHQVSNTEVQQKLIECLITLFKRTYITSLEIFIHISRVLYERISSGKGEVVLKKVPEELKLSVVECIIALITRTEHSVLYEIYSRERYHLMSPLIFICTLLAKEEKLVKLRVAALNCILTLGTVNLLADSKDERFKIQIRDSVMLMVPGIVSMCCAIVNDTDLQNHEISIANLKVWSEITSFVMEDDKIENKETNLYESLKKFQLSEKKENGDIMETKYRGSNLKEKVVNMLKIKRTEEWISESAIRLADVTKVITKYQSHRHFKTRKELAFSCHLILEKCSRNMAPSVSNLVSTLIILSQDEMEHVSAASQKALQWFAHICIKDSGKSLFEILEKDFYSLLTSMPRTMREGDELRQRACLSLLEGYLKLQDQKLTQALSSQTVLNRLIMTLITTVTLETSGITLLEDCSIRDVETDLHSLLEPWKNFKYLSDKKMLCKIESICSVLCNSGNLLHLVHALLEEMETISNHRKEIILLLNMMLTNGVSDSMQDNADLICNIIDTYLEPRFWNVPISVTNGEEVANDVVEAQSNLIQICLLAEGIGKFAIVLGCSAFSQCIMSCLYPILELAGSPLQTIASAGLKSLQNIAKTCVHGGVTDLVRCNSDYLSHHITIRLRNAHRNPSVLPVLSVVMKHSTIDVLPSLHEIIRDVLVQSCDLFQEQSASAYLMVFHTFMVCINKWYKNDEDGPQNVPITKTFGEKLKEYFDLQKVANNYDNDIDQSKSAEEMYKEDELKRLHEECPEEESPTKEKALPPQIELTVDILNRALHFLPSKDESRQLLVLQTLKEGVMILKNHEEQLLPMVHKVWSPLINRFESALTKPLVMQYAFQLLCILAVTAKDFIRARTLNSVLP</sequence>
<dbReference type="GO" id="GO:0005737">
    <property type="term" value="C:cytoplasm"/>
    <property type="evidence" value="ECO:0007669"/>
    <property type="project" value="TreeGrafter"/>
</dbReference>
<protein>
    <submittedName>
        <fullName evidence="3">Uncharacterized protein</fullName>
    </submittedName>
</protein>
<evidence type="ECO:0000259" key="1">
    <source>
        <dbReference type="Pfam" id="PF24173"/>
    </source>
</evidence>
<feature type="domain" description="TTI1 C-terminal TPR" evidence="2">
    <location>
        <begin position="724"/>
        <end position="907"/>
    </location>
</feature>
<dbReference type="InterPro" id="IPR057566">
    <property type="entry name" value="TPR_TTI1_N"/>
</dbReference>
<evidence type="ECO:0000259" key="2">
    <source>
        <dbReference type="Pfam" id="PF24181"/>
    </source>
</evidence>
<feature type="non-terminal residue" evidence="3">
    <location>
        <position position="907"/>
    </location>
</feature>
<dbReference type="InterPro" id="IPR049362">
    <property type="entry name" value="TTI1_rpt"/>
</dbReference>
<evidence type="ECO:0000313" key="3">
    <source>
        <dbReference type="EMBL" id="JAS25274.1"/>
    </source>
</evidence>
<gene>
    <name evidence="3" type="ORF">g.36366</name>
</gene>
<dbReference type="InterPro" id="IPR052587">
    <property type="entry name" value="TELO2-interacting_protein_1"/>
</dbReference>
<dbReference type="Pfam" id="PF24176">
    <property type="entry name" value="TPR_TTI1_2nd"/>
    <property type="match status" value="1"/>
</dbReference>